<dbReference type="InterPro" id="IPR009057">
    <property type="entry name" value="Homeodomain-like_sf"/>
</dbReference>
<dbReference type="SUPFAM" id="SSF46689">
    <property type="entry name" value="Homeodomain-like"/>
    <property type="match status" value="1"/>
</dbReference>
<accession>A0A543FU40</accession>
<feature type="compositionally biased region" description="Basic and acidic residues" evidence="1">
    <location>
        <begin position="36"/>
        <end position="48"/>
    </location>
</feature>
<dbReference type="RefSeq" id="WP_142104101.1">
    <property type="nucleotide sequence ID" value="NZ_VFPH01000002.1"/>
</dbReference>
<dbReference type="AlphaFoldDB" id="A0A543FU40"/>
<proteinExistence type="predicted"/>
<comment type="caution">
    <text evidence="2">The sequence shown here is derived from an EMBL/GenBank/DDBJ whole genome shotgun (WGS) entry which is preliminary data.</text>
</comment>
<feature type="region of interest" description="Disordered" evidence="1">
    <location>
        <begin position="34"/>
        <end position="58"/>
    </location>
</feature>
<name>A0A543FU40_9PSEU</name>
<dbReference type="GO" id="GO:0016539">
    <property type="term" value="P:intein-mediated protein splicing"/>
    <property type="evidence" value="ECO:0007669"/>
    <property type="project" value="InterPro"/>
</dbReference>
<evidence type="ECO:0000313" key="3">
    <source>
        <dbReference type="Proteomes" id="UP000319818"/>
    </source>
</evidence>
<evidence type="ECO:0000256" key="1">
    <source>
        <dbReference type="SAM" id="MobiDB-lite"/>
    </source>
</evidence>
<evidence type="ECO:0000313" key="2">
    <source>
        <dbReference type="EMBL" id="TQM37254.1"/>
    </source>
</evidence>
<dbReference type="InterPro" id="IPR006142">
    <property type="entry name" value="INTEIN"/>
</dbReference>
<reference evidence="2 3" key="1">
    <citation type="submission" date="2019-06" db="EMBL/GenBank/DDBJ databases">
        <title>Sequencing the genomes of 1000 actinobacteria strains.</title>
        <authorList>
            <person name="Klenk H.-P."/>
        </authorList>
    </citation>
    <scope>NUCLEOTIDE SEQUENCE [LARGE SCALE GENOMIC DNA]</scope>
    <source>
        <strain evidence="2 3">DSM 45511</strain>
    </source>
</reference>
<gene>
    <name evidence="2" type="ORF">FB388_4462</name>
</gene>
<dbReference type="OrthoDB" id="3366805at2"/>
<dbReference type="InterPro" id="IPR027434">
    <property type="entry name" value="Homing_endonucl"/>
</dbReference>
<dbReference type="Proteomes" id="UP000319818">
    <property type="component" value="Unassembled WGS sequence"/>
</dbReference>
<protein>
    <recommendedName>
        <fullName evidence="4">DOD-type homing endonuclease domain-containing protein</fullName>
    </recommendedName>
</protein>
<dbReference type="Gene3D" id="3.10.28.10">
    <property type="entry name" value="Homing endonucleases"/>
    <property type="match status" value="1"/>
</dbReference>
<dbReference type="EMBL" id="VFPH01000002">
    <property type="protein sequence ID" value="TQM37254.1"/>
    <property type="molecule type" value="Genomic_DNA"/>
</dbReference>
<sequence>MYDAEVREAALAAVRSGQSISAVSRATGISRSAVRSWRDGTHRSRSSECPRCGPDPSSPATATEYAYLLGQYLGDGTLSRGRGNVWSLRIACADAWPGIIAECAAAIRAIRPDNTVSRLRRQGCTSVTARWKHWPCLFPQHGPGMKHTRAIVLEPWQEELVAEHTGEFLRGLFHSDGCRITNWTPRKTAGDTRRYEYPRWLFSNKSTDILGLCSTSLDRLGIAHRFPRPDTISVARREAVATLDRVAGPKH</sequence>
<keyword evidence="3" id="KW-1185">Reference proteome</keyword>
<dbReference type="PRINTS" id="PR00379">
    <property type="entry name" value="INTEIN"/>
</dbReference>
<evidence type="ECO:0008006" key="4">
    <source>
        <dbReference type="Google" id="ProtNLM"/>
    </source>
</evidence>
<organism evidence="2 3">
    <name type="scientific">Pseudonocardia cypriaca</name>
    <dbReference type="NCBI Taxonomy" id="882449"/>
    <lineage>
        <taxon>Bacteria</taxon>
        <taxon>Bacillati</taxon>
        <taxon>Actinomycetota</taxon>
        <taxon>Actinomycetes</taxon>
        <taxon>Pseudonocardiales</taxon>
        <taxon>Pseudonocardiaceae</taxon>
        <taxon>Pseudonocardia</taxon>
    </lineage>
</organism>